<keyword evidence="10" id="KW-1185">Reference proteome</keyword>
<gene>
    <name evidence="9" type="ORF">GSM42_01235</name>
</gene>
<evidence type="ECO:0000256" key="7">
    <source>
        <dbReference type="SAM" id="Phobius"/>
    </source>
</evidence>
<sequence>MANKNYLYEIHMIRALSCLMILVIHVTGAYYYLHDQQHEWYTHFFNQISRYGINLFIMITGFLLFYNRKIKGFHAKHYWKSRTSKVIIPFFVFTVFYQIVIYLYTGLSPFSFTLDYFYTQIYLGGGFYHLWFFSLVLQFYILFPILQRWVNNQRQWTIMLVCSLLLQLLFLKLLPLYLHWEKVYLFNWIFYFILGGYLAQYWETIRDWLQAHFKISLGMLLLVLADGVWSFYRIHSIAEYRLENIIAVPILFLAMIGIYPKIKHMTRCNQWLTTIGVYSMGIYVVHPFFLYYEEYMPSIFWHPWSIPFTFLFYLLVSFFSLKLFEKVPYYYHFIPIPKLNTNTKNLNRQVQTTTNYHAK</sequence>
<evidence type="ECO:0000313" key="10">
    <source>
        <dbReference type="Proteomes" id="UP000430692"/>
    </source>
</evidence>
<dbReference type="EMBL" id="WUUL01000001">
    <property type="protein sequence ID" value="MXQ52397.1"/>
    <property type="molecule type" value="Genomic_DNA"/>
</dbReference>
<dbReference type="GO" id="GO:0005886">
    <property type="term" value="C:plasma membrane"/>
    <property type="evidence" value="ECO:0007669"/>
    <property type="project" value="UniProtKB-SubCell"/>
</dbReference>
<comment type="similarity">
    <text evidence="2">Belongs to the acyltransferase 3 family.</text>
</comment>
<feature type="transmembrane region" description="Helical" evidence="7">
    <location>
        <begin position="86"/>
        <end position="107"/>
    </location>
</feature>
<organism evidence="9 10">
    <name type="scientific">Shimazuella alba</name>
    <dbReference type="NCBI Taxonomy" id="2690964"/>
    <lineage>
        <taxon>Bacteria</taxon>
        <taxon>Bacillati</taxon>
        <taxon>Bacillota</taxon>
        <taxon>Bacilli</taxon>
        <taxon>Bacillales</taxon>
        <taxon>Thermoactinomycetaceae</taxon>
        <taxon>Shimazuella</taxon>
    </lineage>
</organism>
<evidence type="ECO:0000256" key="6">
    <source>
        <dbReference type="ARBA" id="ARBA00023136"/>
    </source>
</evidence>
<feature type="transmembrane region" description="Helical" evidence="7">
    <location>
        <begin position="127"/>
        <end position="146"/>
    </location>
</feature>
<feature type="transmembrane region" description="Helical" evidence="7">
    <location>
        <begin position="158"/>
        <end position="178"/>
    </location>
</feature>
<keyword evidence="3" id="KW-1003">Cell membrane</keyword>
<dbReference type="Pfam" id="PF01757">
    <property type="entry name" value="Acyl_transf_3"/>
    <property type="match status" value="1"/>
</dbReference>
<dbReference type="GO" id="GO:0009246">
    <property type="term" value="P:enterobacterial common antigen biosynthetic process"/>
    <property type="evidence" value="ECO:0007669"/>
    <property type="project" value="TreeGrafter"/>
</dbReference>
<evidence type="ECO:0000256" key="5">
    <source>
        <dbReference type="ARBA" id="ARBA00022989"/>
    </source>
</evidence>
<evidence type="ECO:0000256" key="2">
    <source>
        <dbReference type="ARBA" id="ARBA00007400"/>
    </source>
</evidence>
<proteinExistence type="inferred from homology"/>
<dbReference type="GO" id="GO:0016413">
    <property type="term" value="F:O-acetyltransferase activity"/>
    <property type="evidence" value="ECO:0007669"/>
    <property type="project" value="TreeGrafter"/>
</dbReference>
<accession>A0A6I4VLV5</accession>
<evidence type="ECO:0000313" key="9">
    <source>
        <dbReference type="EMBL" id="MXQ52397.1"/>
    </source>
</evidence>
<dbReference type="InterPro" id="IPR002656">
    <property type="entry name" value="Acyl_transf_3_dom"/>
</dbReference>
<dbReference type="Proteomes" id="UP000430692">
    <property type="component" value="Unassembled WGS sequence"/>
</dbReference>
<protein>
    <submittedName>
        <fullName evidence="9">Acyltransferase family protein</fullName>
    </submittedName>
</protein>
<evidence type="ECO:0000256" key="1">
    <source>
        <dbReference type="ARBA" id="ARBA00004651"/>
    </source>
</evidence>
<feature type="transmembrane region" description="Helical" evidence="7">
    <location>
        <begin position="184"/>
        <end position="203"/>
    </location>
</feature>
<dbReference type="AlphaFoldDB" id="A0A6I4VLV5"/>
<evidence type="ECO:0000256" key="4">
    <source>
        <dbReference type="ARBA" id="ARBA00022692"/>
    </source>
</evidence>
<feature type="transmembrane region" description="Helical" evidence="7">
    <location>
        <begin position="304"/>
        <end position="324"/>
    </location>
</feature>
<keyword evidence="5 7" id="KW-1133">Transmembrane helix</keyword>
<dbReference type="PANTHER" id="PTHR40074:SF2">
    <property type="entry name" value="O-ACETYLTRANSFERASE WECH"/>
    <property type="match status" value="1"/>
</dbReference>
<feature type="transmembrane region" description="Helical" evidence="7">
    <location>
        <begin position="12"/>
        <end position="33"/>
    </location>
</feature>
<feature type="transmembrane region" description="Helical" evidence="7">
    <location>
        <begin position="48"/>
        <end position="66"/>
    </location>
</feature>
<evidence type="ECO:0000256" key="3">
    <source>
        <dbReference type="ARBA" id="ARBA00022475"/>
    </source>
</evidence>
<keyword evidence="6 7" id="KW-0472">Membrane</keyword>
<feature type="transmembrane region" description="Helical" evidence="7">
    <location>
        <begin position="240"/>
        <end position="259"/>
    </location>
</feature>
<keyword evidence="4 7" id="KW-0812">Transmembrane</keyword>
<keyword evidence="9" id="KW-0808">Transferase</keyword>
<reference evidence="9 10" key="1">
    <citation type="submission" date="2019-12" db="EMBL/GenBank/DDBJ databases">
        <title>Whole-genome analyses of novel actinobacteria.</title>
        <authorList>
            <person name="Sahin N."/>
            <person name="Saygin H."/>
        </authorList>
    </citation>
    <scope>NUCLEOTIDE SEQUENCE [LARGE SCALE GENOMIC DNA]</scope>
    <source>
        <strain evidence="9 10">KC615</strain>
    </source>
</reference>
<evidence type="ECO:0000259" key="8">
    <source>
        <dbReference type="Pfam" id="PF01757"/>
    </source>
</evidence>
<dbReference type="RefSeq" id="WP_160799424.1">
    <property type="nucleotide sequence ID" value="NZ_WUUL01000001.1"/>
</dbReference>
<comment type="caution">
    <text evidence="9">The sequence shown here is derived from an EMBL/GenBank/DDBJ whole genome shotgun (WGS) entry which is preliminary data.</text>
</comment>
<name>A0A6I4VLV5_9BACL</name>
<comment type="subcellular location">
    <subcellularLocation>
        <location evidence="1">Cell membrane</location>
        <topology evidence="1">Multi-pass membrane protein</topology>
    </subcellularLocation>
</comment>
<feature type="domain" description="Acyltransferase 3" evidence="8">
    <location>
        <begin position="8"/>
        <end position="318"/>
    </location>
</feature>
<dbReference type="PANTHER" id="PTHR40074">
    <property type="entry name" value="O-ACETYLTRANSFERASE WECH"/>
    <property type="match status" value="1"/>
</dbReference>
<feature type="transmembrane region" description="Helical" evidence="7">
    <location>
        <begin position="215"/>
        <end position="234"/>
    </location>
</feature>
<feature type="transmembrane region" description="Helical" evidence="7">
    <location>
        <begin position="271"/>
        <end position="292"/>
    </location>
</feature>
<keyword evidence="9" id="KW-0012">Acyltransferase</keyword>